<gene>
    <name evidence="5" type="ORF">FNB15_17830</name>
</gene>
<evidence type="ECO:0000256" key="3">
    <source>
        <dbReference type="SAM" id="MobiDB-lite"/>
    </source>
</evidence>
<dbReference type="Pfam" id="PF00072">
    <property type="entry name" value="Response_reg"/>
    <property type="match status" value="2"/>
</dbReference>
<feature type="modified residue" description="4-aspartylphosphate" evidence="2">
    <location>
        <position position="239"/>
    </location>
</feature>
<protein>
    <submittedName>
        <fullName evidence="5">Response regulator</fullName>
    </submittedName>
</protein>
<dbReference type="SMART" id="SM00448">
    <property type="entry name" value="REC"/>
    <property type="match status" value="2"/>
</dbReference>
<feature type="compositionally biased region" description="Pro residues" evidence="3">
    <location>
        <begin position="25"/>
        <end position="38"/>
    </location>
</feature>
<dbReference type="Gene3D" id="3.40.50.2300">
    <property type="match status" value="2"/>
</dbReference>
<dbReference type="InterPro" id="IPR011006">
    <property type="entry name" value="CheY-like_superfamily"/>
</dbReference>
<evidence type="ECO:0000313" key="6">
    <source>
        <dbReference type="Proteomes" id="UP000317496"/>
    </source>
</evidence>
<dbReference type="InterPro" id="IPR050595">
    <property type="entry name" value="Bact_response_regulator"/>
</dbReference>
<feature type="domain" description="Response regulatory" evidence="4">
    <location>
        <begin position="189"/>
        <end position="308"/>
    </location>
</feature>
<evidence type="ECO:0000256" key="1">
    <source>
        <dbReference type="ARBA" id="ARBA00022553"/>
    </source>
</evidence>
<dbReference type="AlphaFoldDB" id="A0A516H5C8"/>
<dbReference type="InterPro" id="IPR001789">
    <property type="entry name" value="Sig_transdc_resp-reg_receiver"/>
</dbReference>
<dbReference type="KEGG" id="fer:FNB15_17830"/>
<dbReference type="PANTHER" id="PTHR44591">
    <property type="entry name" value="STRESS RESPONSE REGULATOR PROTEIN 1"/>
    <property type="match status" value="1"/>
</dbReference>
<keyword evidence="1 2" id="KW-0597">Phosphoprotein</keyword>
<evidence type="ECO:0000313" key="5">
    <source>
        <dbReference type="EMBL" id="QDO99014.1"/>
    </source>
</evidence>
<organism evidence="5 6">
    <name type="scientific">Ferrovibrio terrae</name>
    <dbReference type="NCBI Taxonomy" id="2594003"/>
    <lineage>
        <taxon>Bacteria</taxon>
        <taxon>Pseudomonadati</taxon>
        <taxon>Pseudomonadota</taxon>
        <taxon>Alphaproteobacteria</taxon>
        <taxon>Rhodospirillales</taxon>
        <taxon>Rhodospirillaceae</taxon>
        <taxon>Ferrovibrio</taxon>
    </lineage>
</organism>
<keyword evidence="6" id="KW-1185">Reference proteome</keyword>
<reference evidence="5 6" key="1">
    <citation type="submission" date="2019-07" db="EMBL/GenBank/DDBJ databases">
        <title>Genome sequencing for Ferrovibrio sp. K5.</title>
        <authorList>
            <person name="Park S.-J."/>
        </authorList>
    </citation>
    <scope>NUCLEOTIDE SEQUENCE [LARGE SCALE GENOMIC DNA]</scope>
    <source>
        <strain evidence="5 6">K5</strain>
    </source>
</reference>
<name>A0A516H5C8_9PROT</name>
<dbReference type="CDD" id="cd00156">
    <property type="entry name" value="REC"/>
    <property type="match status" value="2"/>
</dbReference>
<feature type="modified residue" description="4-aspartylphosphate" evidence="2">
    <location>
        <position position="98"/>
    </location>
</feature>
<feature type="region of interest" description="Disordered" evidence="3">
    <location>
        <begin position="11"/>
        <end position="39"/>
    </location>
</feature>
<dbReference type="OrthoDB" id="9786548at2"/>
<dbReference type="PROSITE" id="PS50110">
    <property type="entry name" value="RESPONSE_REGULATORY"/>
    <property type="match status" value="2"/>
</dbReference>
<evidence type="ECO:0000259" key="4">
    <source>
        <dbReference type="PROSITE" id="PS50110"/>
    </source>
</evidence>
<accession>A0A516H5C8</accession>
<feature type="domain" description="Response regulatory" evidence="4">
    <location>
        <begin position="48"/>
        <end position="167"/>
    </location>
</feature>
<dbReference type="GO" id="GO:0000160">
    <property type="term" value="P:phosphorelay signal transduction system"/>
    <property type="evidence" value="ECO:0007669"/>
    <property type="project" value="InterPro"/>
</dbReference>
<dbReference type="SUPFAM" id="SSF52172">
    <property type="entry name" value="CheY-like"/>
    <property type="match status" value="2"/>
</dbReference>
<sequence length="323" mass="36024">MPGMSQRLLRVSPNYRSRPTVSRLPSPPLSPPHRPGSPMPKIDYSRLNILLIEDESYTRVITRRILTQIGVRDVAEARDGVEGLGEIVRARPDIIFCDINMGFMDGFQFIEQFRTVTSDDLDRTWIVMLTADGGYENRLKAQGHSVAGYMVKPVSLNQIREQIDSIIANDAELAARVHHGLPVDFGKMRVLIVDDEEIVRQTVKKMLGQFGVTATAEATDGMKGLMEVAKFKPNLILCDVHMKPLGGLKFLEGLRQLNMKGIEDTPVIMITGDSNADTVKEAQALKVSGYLIKPTTTKDLKSRIEHAIRSTPKLFAALRKPMM</sequence>
<dbReference type="EMBL" id="CP041636">
    <property type="protein sequence ID" value="QDO99014.1"/>
    <property type="molecule type" value="Genomic_DNA"/>
</dbReference>
<proteinExistence type="predicted"/>
<dbReference type="PANTHER" id="PTHR44591:SF24">
    <property type="entry name" value="PROTEIN-GLUTAMATE METHYLESTERASE_PROTEIN-GLUTAMINE GLUTAMINASE 1"/>
    <property type="match status" value="1"/>
</dbReference>
<dbReference type="Proteomes" id="UP000317496">
    <property type="component" value="Chromosome"/>
</dbReference>
<evidence type="ECO:0000256" key="2">
    <source>
        <dbReference type="PROSITE-ProRule" id="PRU00169"/>
    </source>
</evidence>